<accession>A0A217EQX4</accession>
<name>A0A217EQX4_BPGO3</name>
<gene>
    <name evidence="1" type="ORF">Goe3_c00100</name>
    <name evidence="2" type="ORF">Goe3_c24200</name>
</gene>
<dbReference type="Proteomes" id="UP000221795">
    <property type="component" value="Segment"/>
</dbReference>
<proteinExistence type="predicted"/>
<dbReference type="EMBL" id="KY368640">
    <property type="protein sequence ID" value="APZ82467.1"/>
    <property type="molecule type" value="Genomic_DNA"/>
</dbReference>
<reference evidence="1" key="1">
    <citation type="journal article" date="2017" name="Viruses">
        <title>Characterization of Bacillus subtilis Viruses vB_BsuM-Goe2 and vB_BsuM-Goe3.</title>
        <authorList>
            <person name="Willms I.M."/>
            <person name="Hoppert M."/>
            <person name="Hertel R."/>
        </authorList>
    </citation>
    <scope>NUCLEOTIDE SEQUENCE [LARGE SCALE GENOMIC DNA]</scope>
</reference>
<evidence type="ECO:0000313" key="2">
    <source>
        <dbReference type="EMBL" id="APZ82703.1"/>
    </source>
</evidence>
<evidence type="ECO:0000313" key="1">
    <source>
        <dbReference type="EMBL" id="APZ82467.1"/>
    </source>
</evidence>
<sequence>MMNIEESLDILGVVKYTYAKVAGLYVSEVSFGNYGGVKLTPYYTRAENLAYAEIEWLHENVEGIEFFTIDVQAQSLPIKAEELLS</sequence>
<evidence type="ECO:0000313" key="3">
    <source>
        <dbReference type="Proteomes" id="UP000221795"/>
    </source>
</evidence>
<dbReference type="EMBL" id="KY368640">
    <property type="protein sequence ID" value="APZ82703.1"/>
    <property type="molecule type" value="Genomic_DNA"/>
</dbReference>
<protein>
    <submittedName>
        <fullName evidence="1">Uncharacterized protein</fullName>
    </submittedName>
</protein>
<organismHost>
    <name type="scientific">Bacillus subtilis</name>
    <dbReference type="NCBI Taxonomy" id="1423"/>
</organismHost>
<organism evidence="1 3">
    <name type="scientific">Bacillus phage vB_BsuM-Goe3</name>
    <dbReference type="NCBI Taxonomy" id="1933063"/>
    <lineage>
        <taxon>Viruses</taxon>
        <taxon>Duplodnaviria</taxon>
        <taxon>Heunggongvirae</taxon>
        <taxon>Uroviricota</taxon>
        <taxon>Caudoviricetes</taxon>
        <taxon>Herelleviridae</taxon>
        <taxon>Bastillevirinae</taxon>
        <taxon>Grisebachstrassevirus</taxon>
        <taxon>Grisebachstrassevirus goe3</taxon>
    </lineage>
</organism>
<keyword evidence="3" id="KW-1185">Reference proteome</keyword>